<reference evidence="3 4" key="1">
    <citation type="submission" date="2018-07" db="EMBL/GenBank/DDBJ databases">
        <title>Pedobacter sp. nov., isolated from soil.</title>
        <authorList>
            <person name="Zhou L.Y."/>
            <person name="Du Z.J."/>
        </authorList>
    </citation>
    <scope>NUCLEOTIDE SEQUENCE [LARGE SCALE GENOMIC DNA]</scope>
    <source>
        <strain evidence="3 4">JDX94</strain>
    </source>
</reference>
<keyword evidence="4" id="KW-1185">Reference proteome</keyword>
<gene>
    <name evidence="3" type="ORF">DU508_17580</name>
</gene>
<dbReference type="SUPFAM" id="SSF56349">
    <property type="entry name" value="DNA breaking-rejoining enzymes"/>
    <property type="match status" value="1"/>
</dbReference>
<dbReference type="GO" id="GO:0006310">
    <property type="term" value="P:DNA recombination"/>
    <property type="evidence" value="ECO:0007669"/>
    <property type="project" value="UniProtKB-KW"/>
</dbReference>
<dbReference type="RefSeq" id="WP_115404074.1">
    <property type="nucleotide sequence ID" value="NZ_QPKV01000007.1"/>
</dbReference>
<keyword evidence="1" id="KW-0238">DNA-binding</keyword>
<dbReference type="OrthoDB" id="754840at2"/>
<dbReference type="Gene3D" id="1.10.443.10">
    <property type="entry name" value="Intergrase catalytic core"/>
    <property type="match status" value="1"/>
</dbReference>
<dbReference type="GO" id="GO:0003677">
    <property type="term" value="F:DNA binding"/>
    <property type="evidence" value="ECO:0007669"/>
    <property type="project" value="UniProtKB-KW"/>
</dbReference>
<evidence type="ECO:0000313" key="4">
    <source>
        <dbReference type="Proteomes" id="UP000253961"/>
    </source>
</evidence>
<evidence type="ECO:0000313" key="3">
    <source>
        <dbReference type="EMBL" id="RDC55384.1"/>
    </source>
</evidence>
<dbReference type="InterPro" id="IPR013762">
    <property type="entry name" value="Integrase-like_cat_sf"/>
</dbReference>
<comment type="caution">
    <text evidence="3">The sequence shown here is derived from an EMBL/GenBank/DDBJ whole genome shotgun (WGS) entry which is preliminary data.</text>
</comment>
<evidence type="ECO:0000256" key="1">
    <source>
        <dbReference type="ARBA" id="ARBA00023125"/>
    </source>
</evidence>
<dbReference type="EMBL" id="QPKV01000007">
    <property type="protein sequence ID" value="RDC55384.1"/>
    <property type="molecule type" value="Genomic_DNA"/>
</dbReference>
<dbReference type="InterPro" id="IPR010998">
    <property type="entry name" value="Integrase_recombinase_N"/>
</dbReference>
<accession>A0A369PS81</accession>
<evidence type="ECO:0000256" key="2">
    <source>
        <dbReference type="ARBA" id="ARBA00023172"/>
    </source>
</evidence>
<dbReference type="AlphaFoldDB" id="A0A369PS81"/>
<sequence>MIKNNVIARCEETEFKLSIPTKIDRNNKIVVYFNYFDPNTQKFVQIKQSTGIDRYATPKIYTRQAKDLTDALIEMLKDGYNFVTKSFPDYRKLNSTSTLSECIKVWFQVRDADYQAGKMRKEELDSTLIVFTYFSDFLKKQNILFEKPVIITKTDIDMFMRNIEKERKVKSKNGRYRTNKKTLSKATYNAYVFKLSYFFKWLVSERVINYNVCLDSFRYQTRNLETRYRIYSEEELAKVKKLLKNDPKYRELYIASTLLYTFRLRAAEQLRLKIGWFSFTKGVLNLPAQTLDANGKSINITKNGNQASFKLNENLIDLILDYIGEEGMERKDWFLFGGHGKVGPRQLDRQFFTNKWTLFKKEYRLPDHLKFYALKHTSNYNSYQILGAEGLMQVNRHSSPSQSFDYIKSKQKLKVIQVDESMHF</sequence>
<protein>
    <recommendedName>
        <fullName evidence="5">Site-specific integrase</fullName>
    </recommendedName>
</protein>
<evidence type="ECO:0008006" key="5">
    <source>
        <dbReference type="Google" id="ProtNLM"/>
    </source>
</evidence>
<dbReference type="InterPro" id="IPR011010">
    <property type="entry name" value="DNA_brk_join_enz"/>
</dbReference>
<dbReference type="GO" id="GO:0015074">
    <property type="term" value="P:DNA integration"/>
    <property type="evidence" value="ECO:0007669"/>
    <property type="project" value="InterPro"/>
</dbReference>
<dbReference type="Gene3D" id="1.10.150.130">
    <property type="match status" value="1"/>
</dbReference>
<organism evidence="3 4">
    <name type="scientific">Pedobacter chinensis</name>
    <dbReference type="NCBI Taxonomy" id="2282421"/>
    <lineage>
        <taxon>Bacteria</taxon>
        <taxon>Pseudomonadati</taxon>
        <taxon>Bacteroidota</taxon>
        <taxon>Sphingobacteriia</taxon>
        <taxon>Sphingobacteriales</taxon>
        <taxon>Sphingobacteriaceae</taxon>
        <taxon>Pedobacter</taxon>
    </lineage>
</organism>
<keyword evidence="2" id="KW-0233">DNA recombination</keyword>
<dbReference type="Proteomes" id="UP000253961">
    <property type="component" value="Unassembled WGS sequence"/>
</dbReference>
<name>A0A369PS81_9SPHI</name>
<proteinExistence type="predicted"/>